<dbReference type="EMBL" id="CP063657">
    <property type="protein sequence ID" value="QOW22851.1"/>
    <property type="molecule type" value="Genomic_DNA"/>
</dbReference>
<evidence type="ECO:0000259" key="2">
    <source>
        <dbReference type="Pfam" id="PF16697"/>
    </source>
</evidence>
<feature type="compositionally biased region" description="Basic and acidic residues" evidence="1">
    <location>
        <begin position="399"/>
        <end position="408"/>
    </location>
</feature>
<evidence type="ECO:0000313" key="4">
    <source>
        <dbReference type="Proteomes" id="UP000593932"/>
    </source>
</evidence>
<dbReference type="Pfam" id="PF16697">
    <property type="entry name" value="Yop-YscD_cpl"/>
    <property type="match status" value="1"/>
</dbReference>
<feature type="domain" description="YscD cytoplasmic" evidence="2">
    <location>
        <begin position="12"/>
        <end position="103"/>
    </location>
</feature>
<feature type="region of interest" description="Disordered" evidence="1">
    <location>
        <begin position="355"/>
        <end position="426"/>
    </location>
</feature>
<dbReference type="Proteomes" id="UP000593932">
    <property type="component" value="Chromosome"/>
</dbReference>
<protein>
    <recommendedName>
        <fullName evidence="2">YscD cytoplasmic domain-containing protein</fullName>
    </recommendedName>
</protein>
<gene>
    <name evidence="3" type="ORF">INQ42_04560</name>
</gene>
<dbReference type="SUPFAM" id="SSF49879">
    <property type="entry name" value="SMAD/FHA domain"/>
    <property type="match status" value="1"/>
</dbReference>
<dbReference type="CDD" id="cd00060">
    <property type="entry name" value="FHA"/>
    <property type="match status" value="1"/>
</dbReference>
<proteinExistence type="predicted"/>
<dbReference type="InterPro" id="IPR008984">
    <property type="entry name" value="SMAD_FHA_dom_sf"/>
</dbReference>
<evidence type="ECO:0000313" key="3">
    <source>
        <dbReference type="EMBL" id="QOW22851.1"/>
    </source>
</evidence>
<name>A0A7S6UM88_9GAMM</name>
<organism evidence="3 4">
    <name type="scientific">Novilysobacter avium</name>
    <dbReference type="NCBI Taxonomy" id="2781023"/>
    <lineage>
        <taxon>Bacteria</taxon>
        <taxon>Pseudomonadati</taxon>
        <taxon>Pseudomonadota</taxon>
        <taxon>Gammaproteobacteria</taxon>
        <taxon>Lysobacterales</taxon>
        <taxon>Lysobacteraceae</taxon>
        <taxon>Novilysobacter</taxon>
    </lineage>
</organism>
<sequence>MTAKPATKLVLRILAGLHIGASRILGDQEMLLVGSGEDCDIVLSDEGVAPHHAMLLRNGDSLALRAIDAPAGFAGDPLYPGDPIELQLGAPVRLGDASFAVGDASDPKWMPADGLDEVEQTPLNARRAVRPGLSRTLAGLAVLSLVSAGIYASVRPAAAPVPSIEDQVAALVTTYDIGDNTVSTNDAGMTVLTGTVPDSVSRARIQQHVESNEIPIRLNLRTGEDVAADVAEVLRSQGITARTRYLGNGDVEVSGRFEDQDKLRAAATSRAMIDVTGINRVIPRNYADEDAKSLPRATVPVERTRIVSIVGGDDSYVLAADGTRYAVGAELPDDRGTLVAIGKSAWALVDGKVNQVKPDPPVEVDEPAAAGVSGDESTRGIATAADSGSKSSRPSPAEAAKKTQEARPTDAVARQFVAANPRTNRM</sequence>
<accession>A0A7S6UM88</accession>
<dbReference type="InterPro" id="IPR032030">
    <property type="entry name" value="YscD_cytoplasmic_dom"/>
</dbReference>
<dbReference type="RefSeq" id="WP_194035339.1">
    <property type="nucleotide sequence ID" value="NZ_CP063657.1"/>
</dbReference>
<reference evidence="3 4" key="1">
    <citation type="submission" date="2020-10" db="EMBL/GenBank/DDBJ databases">
        <title>complete genome sequencing of Lysobacter sp. H23M41.</title>
        <authorList>
            <person name="Bae J.-W."/>
            <person name="Lee S.-Y."/>
        </authorList>
    </citation>
    <scope>NUCLEOTIDE SEQUENCE [LARGE SCALE GENOMIC DNA]</scope>
    <source>
        <strain evidence="3 4">H23M41</strain>
    </source>
</reference>
<evidence type="ECO:0000256" key="1">
    <source>
        <dbReference type="SAM" id="MobiDB-lite"/>
    </source>
</evidence>
<dbReference type="Gene3D" id="2.60.200.20">
    <property type="match status" value="1"/>
</dbReference>
<keyword evidence="4" id="KW-1185">Reference proteome</keyword>